<keyword evidence="5" id="KW-0663">Pyridoxal phosphate</keyword>
<dbReference type="InterPro" id="IPR015421">
    <property type="entry name" value="PyrdxlP-dep_Trfase_major"/>
</dbReference>
<evidence type="ECO:0000256" key="5">
    <source>
        <dbReference type="ARBA" id="ARBA00022898"/>
    </source>
</evidence>
<dbReference type="NCBIfam" id="NF000818">
    <property type="entry name" value="PRK00062.1"/>
    <property type="match status" value="1"/>
</dbReference>
<dbReference type="EC" id="5.4.3.8" evidence="4"/>
<reference evidence="8" key="1">
    <citation type="submission" date="2020-05" db="EMBL/GenBank/DDBJ databases">
        <authorList>
            <person name="Chiriac C."/>
            <person name="Salcher M."/>
            <person name="Ghai R."/>
            <person name="Kavagutti S V."/>
        </authorList>
    </citation>
    <scope>NUCLEOTIDE SEQUENCE</scope>
</reference>
<dbReference type="UniPathway" id="UPA00251">
    <property type="reaction ID" value="UER00317"/>
</dbReference>
<keyword evidence="7" id="KW-0627">Porphyrin biosynthesis</keyword>
<accession>A0A6J7ECR5</accession>
<dbReference type="InterPro" id="IPR004639">
    <property type="entry name" value="4pyrrol_synth_GluAld_NH2Trfase"/>
</dbReference>
<evidence type="ECO:0000256" key="4">
    <source>
        <dbReference type="ARBA" id="ARBA00012143"/>
    </source>
</evidence>
<organism evidence="8">
    <name type="scientific">freshwater metagenome</name>
    <dbReference type="NCBI Taxonomy" id="449393"/>
    <lineage>
        <taxon>unclassified sequences</taxon>
        <taxon>metagenomes</taxon>
        <taxon>ecological metagenomes</taxon>
    </lineage>
</organism>
<comment type="cofactor">
    <cofactor evidence="1">
        <name>pyridoxal 5'-phosphate</name>
        <dbReference type="ChEBI" id="CHEBI:597326"/>
    </cofactor>
</comment>
<dbReference type="InterPro" id="IPR015422">
    <property type="entry name" value="PyrdxlP-dep_Trfase_small"/>
</dbReference>
<evidence type="ECO:0000256" key="7">
    <source>
        <dbReference type="ARBA" id="ARBA00023244"/>
    </source>
</evidence>
<dbReference type="InterPro" id="IPR015424">
    <property type="entry name" value="PyrdxlP-dep_Trfase"/>
</dbReference>
<evidence type="ECO:0000256" key="6">
    <source>
        <dbReference type="ARBA" id="ARBA00023235"/>
    </source>
</evidence>
<dbReference type="GO" id="GO:0008483">
    <property type="term" value="F:transaminase activity"/>
    <property type="evidence" value="ECO:0007669"/>
    <property type="project" value="InterPro"/>
</dbReference>
<evidence type="ECO:0000256" key="1">
    <source>
        <dbReference type="ARBA" id="ARBA00001933"/>
    </source>
</evidence>
<proteinExistence type="inferred from homology"/>
<dbReference type="CDD" id="cd00610">
    <property type="entry name" value="OAT_like"/>
    <property type="match status" value="1"/>
</dbReference>
<keyword evidence="6" id="KW-0413">Isomerase</keyword>
<dbReference type="FunFam" id="3.40.640.10:FF:000021">
    <property type="entry name" value="Glutamate-1-semialdehyde 2,1-aminomutase"/>
    <property type="match status" value="1"/>
</dbReference>
<dbReference type="HAMAP" id="MF_00375">
    <property type="entry name" value="HemL_aminotrans_3"/>
    <property type="match status" value="1"/>
</dbReference>
<comment type="pathway">
    <text evidence="2">Porphyrin-containing compound metabolism; protoporphyrin-IX biosynthesis; 5-aminolevulinate from L-glutamyl-tRNA(Glu): step 2/2.</text>
</comment>
<evidence type="ECO:0000313" key="8">
    <source>
        <dbReference type="EMBL" id="CAB4880816.1"/>
    </source>
</evidence>
<dbReference type="GO" id="GO:0042286">
    <property type="term" value="F:glutamate-1-semialdehyde 2,1-aminomutase activity"/>
    <property type="evidence" value="ECO:0007669"/>
    <property type="project" value="UniProtKB-EC"/>
</dbReference>
<sequence>MTDSAAWFERAQQVIPGGVSSPVRAFRSVGGTPRYVAHARGSRITDTDGRDYVDLVGSWGPMILGHAHPDVVEAVTATIQGSFSFGAPCPPEVELAEEIVRRIAPVDRVRFTNSGTEAVMTALRLARASTSRNVIVKFAGCYHGHADSLLVAAGSGVATLGLPDSPGVTPGVAGDTVVLPYGNTEALEALFALRGNEIAAVITEAIPANMGVVPPPPGFNQRIRDLTKANGALFIFDEVMTGFRVKDDGWWGAEGSAEGWQPDLFTYGKVIGGGMPLAAVAGSAGIMDMLAPAGPVYQAGTLSGNPTATTAGLITLRHCTPEVYDHLDATAASVASIVSAALNRHGVVHQTQSAGNLFSFFFTDRPVRTYDDAKTQNTKVFAAFFHSMLDNGVWLPPSAYEAWFVSAAHTDDDLAVIEVAAGLAAAEAVKQQ</sequence>
<dbReference type="SUPFAM" id="SSF53383">
    <property type="entry name" value="PLP-dependent transferases"/>
    <property type="match status" value="1"/>
</dbReference>
<gene>
    <name evidence="8" type="ORF">UFOPK3402_01293</name>
</gene>
<dbReference type="AlphaFoldDB" id="A0A6J7ECR5"/>
<dbReference type="NCBIfam" id="TIGR00713">
    <property type="entry name" value="hemL"/>
    <property type="match status" value="1"/>
</dbReference>
<dbReference type="GO" id="GO:0030170">
    <property type="term" value="F:pyridoxal phosphate binding"/>
    <property type="evidence" value="ECO:0007669"/>
    <property type="project" value="InterPro"/>
</dbReference>
<dbReference type="Gene3D" id="3.90.1150.10">
    <property type="entry name" value="Aspartate Aminotransferase, domain 1"/>
    <property type="match status" value="1"/>
</dbReference>
<dbReference type="Gene3D" id="3.40.640.10">
    <property type="entry name" value="Type I PLP-dependent aspartate aminotransferase-like (Major domain)"/>
    <property type="match status" value="1"/>
</dbReference>
<dbReference type="PANTHER" id="PTHR43713:SF3">
    <property type="entry name" value="GLUTAMATE-1-SEMIALDEHYDE 2,1-AMINOMUTASE 1, CHLOROPLASTIC-RELATED"/>
    <property type="match status" value="1"/>
</dbReference>
<evidence type="ECO:0000256" key="3">
    <source>
        <dbReference type="ARBA" id="ARBA00008981"/>
    </source>
</evidence>
<evidence type="ECO:0000256" key="2">
    <source>
        <dbReference type="ARBA" id="ARBA00004819"/>
    </source>
</evidence>
<dbReference type="GO" id="GO:0006782">
    <property type="term" value="P:protoporphyrinogen IX biosynthetic process"/>
    <property type="evidence" value="ECO:0007669"/>
    <property type="project" value="UniProtKB-UniPathway"/>
</dbReference>
<protein>
    <recommendedName>
        <fullName evidence="4">glutamate-1-semialdehyde 2,1-aminomutase</fullName>
        <ecNumber evidence="4">5.4.3.8</ecNumber>
    </recommendedName>
</protein>
<dbReference type="EMBL" id="CAFBLS010000162">
    <property type="protein sequence ID" value="CAB4880816.1"/>
    <property type="molecule type" value="Genomic_DNA"/>
</dbReference>
<comment type="similarity">
    <text evidence="3">Belongs to the class-III pyridoxal-phosphate-dependent aminotransferase family. HemL subfamily.</text>
</comment>
<dbReference type="PANTHER" id="PTHR43713">
    <property type="entry name" value="GLUTAMATE-1-SEMIALDEHYDE 2,1-AMINOMUTASE"/>
    <property type="match status" value="1"/>
</dbReference>
<dbReference type="InterPro" id="IPR005814">
    <property type="entry name" value="Aminotrans_3"/>
</dbReference>
<name>A0A6J7ECR5_9ZZZZ</name>
<dbReference type="Pfam" id="PF00202">
    <property type="entry name" value="Aminotran_3"/>
    <property type="match status" value="1"/>
</dbReference>